<dbReference type="PRINTS" id="PR01798">
    <property type="entry name" value="SCOASYNTHASE"/>
</dbReference>
<evidence type="ECO:0000259" key="9">
    <source>
        <dbReference type="SMART" id="SM00881"/>
    </source>
</evidence>
<dbReference type="GO" id="GO:0004776">
    <property type="term" value="F:succinate-CoA ligase (GDP-forming) activity"/>
    <property type="evidence" value="ECO:0007669"/>
    <property type="project" value="UniProtKB-EC"/>
</dbReference>
<dbReference type="InterPro" id="IPR016102">
    <property type="entry name" value="Succinyl-CoA_synth-like"/>
</dbReference>
<comment type="subcellular location">
    <subcellularLocation>
        <location evidence="7">Mitochondrion</location>
    </subcellularLocation>
</comment>
<dbReference type="PROSITE" id="PS00399">
    <property type="entry name" value="SUCCINYL_COA_LIG_2"/>
    <property type="match status" value="1"/>
</dbReference>
<dbReference type="PROSITE" id="PS01216">
    <property type="entry name" value="SUCCINYL_COA_LIG_1"/>
    <property type="match status" value="1"/>
</dbReference>
<feature type="binding site" evidence="7">
    <location>
        <position position="298"/>
    </location>
    <ligand>
        <name>substrate</name>
        <note>ligand shared with subunit beta</note>
    </ligand>
</feature>
<dbReference type="SMART" id="SM00881">
    <property type="entry name" value="CoA_binding"/>
    <property type="match status" value="1"/>
</dbReference>
<dbReference type="Gene3D" id="3.40.50.261">
    <property type="entry name" value="Succinyl-CoA synthetase domains"/>
    <property type="match status" value="1"/>
</dbReference>
<evidence type="ECO:0000256" key="7">
    <source>
        <dbReference type="HAMAP-Rule" id="MF_03222"/>
    </source>
</evidence>
<evidence type="ECO:0000256" key="5">
    <source>
        <dbReference type="ARBA" id="ARBA00054246"/>
    </source>
</evidence>
<evidence type="ECO:0000256" key="4">
    <source>
        <dbReference type="ARBA" id="ARBA00022741"/>
    </source>
</evidence>
<protein>
    <recommendedName>
        <fullName evidence="7">Succinate--CoA ligase [ADP/GDP-forming] subunit alpha, mitochondrial</fullName>
        <ecNumber evidence="7">6.2.1.4</ecNumber>
        <ecNumber evidence="7">6.2.1.5</ecNumber>
    </recommendedName>
    <alternativeName>
        <fullName evidence="7">Succinyl-CoA synthetase subunit alpha</fullName>
        <shortName evidence="7">SCS-alpha</shortName>
    </alternativeName>
</protein>
<keyword evidence="7" id="KW-0496">Mitochondrion</keyword>
<comment type="subunit">
    <text evidence="6">Heterodimer of an alpha and a beta subunit. Different beta subunits determine nucleotide specificity. Together with the ATP-specific beta subunit SUCLA2, forms an ADP-forming succinyl-CoA synthetase (A-SCS). Together with the GTP-specific beta subunit SUCLG2 forms a GDP-forming succinyl-CoA synthetase (G-SCS).</text>
</comment>
<dbReference type="FunFam" id="3.40.50.720:FF:000002">
    <property type="entry name" value="Succinate--CoA ligase [ADP-forming] subunit alpha"/>
    <property type="match status" value="1"/>
</dbReference>
<dbReference type="GO" id="GO:0000166">
    <property type="term" value="F:nucleotide binding"/>
    <property type="evidence" value="ECO:0007669"/>
    <property type="project" value="UniProtKB-KW"/>
</dbReference>
<keyword evidence="11" id="KW-1185">Reference proteome</keyword>
<dbReference type="InterPro" id="IPR017440">
    <property type="entry name" value="Cit_synth/succinyl-CoA_lig_AS"/>
</dbReference>
<dbReference type="Gene3D" id="3.40.50.720">
    <property type="entry name" value="NAD(P)-binding Rossmann-like Domain"/>
    <property type="match status" value="1"/>
</dbReference>
<dbReference type="InterPro" id="IPR003781">
    <property type="entry name" value="CoA-bd"/>
</dbReference>
<evidence type="ECO:0000256" key="8">
    <source>
        <dbReference type="RuleBase" id="RU000677"/>
    </source>
</evidence>
<sequence>MVGGRDLVSSRWAVQRYHRLATLIRTICYARLPEYELSTTRLFSGYGTCDSRTIFSDQFSPVYWVDQPSPIRRRPSPLAFLSLALGGARSRLFSRKTFSFLGAFAFLELVQARRNLCNLMGVRSSSNTVDPRIYAETRKNLLLTKDTKVICQGMTGKQGTFHSTQAIEYGTCMVGGVSPGKGGKTHLGLPIFNSVKEARDETGADATVIYVPPPGAAKAISEAIDAEVPLIVCITEGIPQQDMVRVKHKLIRQNKSRLLGPNCPGIIAPEQCKIGIMPGHIHLKGSVGVVSRSGTLTYEAVHQTSQVGLGQTLCVGIGGDPFNGTDFIDCLEVFLQDPNTHGIILIGEIGGLQEEMAAEYLIEHNSGPNAKPVVSFIAGLTAPPGRRMGHAGAIISGGKGGAQDKINALEKAGVVVTRSPAAMGIELSKLMK</sequence>
<dbReference type="PANTHER" id="PTHR11117">
    <property type="entry name" value="SUCCINYL-COA LIGASE SUBUNIT ALPHA"/>
    <property type="match status" value="1"/>
</dbReference>
<dbReference type="InterPro" id="IPR036291">
    <property type="entry name" value="NAD(P)-bd_dom_sf"/>
</dbReference>
<dbReference type="EC" id="6.2.1.4" evidence="7"/>
<name>A0A6G0TQD2_APHGL</name>
<evidence type="ECO:0000313" key="11">
    <source>
        <dbReference type="Proteomes" id="UP000475862"/>
    </source>
</evidence>
<evidence type="ECO:0000313" key="10">
    <source>
        <dbReference type="EMBL" id="KAE9535910.1"/>
    </source>
</evidence>
<dbReference type="InterPro" id="IPR005811">
    <property type="entry name" value="SUCC_ACL_C"/>
</dbReference>
<dbReference type="GO" id="GO:0006099">
    <property type="term" value="P:tricarboxylic acid cycle"/>
    <property type="evidence" value="ECO:0007669"/>
    <property type="project" value="UniProtKB-UniRule"/>
</dbReference>
<comment type="pathway">
    <text evidence="1 7">Carbohydrate metabolism; tricarboxylic acid cycle; succinate from succinyl-CoA (ligase route): step 1/1.</text>
</comment>
<evidence type="ECO:0000256" key="3">
    <source>
        <dbReference type="ARBA" id="ARBA00022598"/>
    </source>
</evidence>
<dbReference type="EC" id="6.2.1.5" evidence="7"/>
<comment type="subunit">
    <text evidence="7">Heterodimer of an alpha and a beta subunit. Different beta subunits determine nucleotide specificity. Together with an ATP-specific beta subunit, forms an ADP-forming succinyl-CoA synthetase (A-SCS). Together with a GTP-specific beta subunit forms a GDP-forming succinyl-CoA synthetase (G-SCS).</text>
</comment>
<comment type="similarity">
    <text evidence="7 8">Belongs to the succinate/malate CoA ligase alpha subunit family.</text>
</comment>
<feature type="binding site" evidence="7">
    <location>
        <begin position="155"/>
        <end position="158"/>
    </location>
    <ligand>
        <name>CoA</name>
        <dbReference type="ChEBI" id="CHEBI:57287"/>
    </ligand>
</feature>
<comment type="caution">
    <text evidence="10">The sequence shown here is derived from an EMBL/GenBank/DDBJ whole genome shotgun (WGS) entry which is preliminary data.</text>
</comment>
<feature type="binding site" evidence="7">
    <location>
        <begin position="234"/>
        <end position="236"/>
    </location>
    <ligand>
        <name>CoA</name>
        <dbReference type="ChEBI" id="CHEBI:57287"/>
    </ligand>
</feature>
<dbReference type="SUPFAM" id="SSF51735">
    <property type="entry name" value="NAD(P)-binding Rossmann-fold domains"/>
    <property type="match status" value="1"/>
</dbReference>
<dbReference type="AlphaFoldDB" id="A0A6G0TQD2"/>
<dbReference type="OrthoDB" id="1664372at2759"/>
<dbReference type="GO" id="GO:0004775">
    <property type="term" value="F:succinate-CoA ligase (ADP-forming) activity"/>
    <property type="evidence" value="ECO:0007669"/>
    <property type="project" value="UniProtKB-UniRule"/>
</dbReference>
<dbReference type="GO" id="GO:0009361">
    <property type="term" value="C:succinate-CoA ligase complex (ADP-forming)"/>
    <property type="evidence" value="ECO:0007669"/>
    <property type="project" value="TreeGrafter"/>
</dbReference>
<dbReference type="FunFam" id="3.40.50.261:FF:000005">
    <property type="entry name" value="Succinate--CoA ligase [ADP-forming] subunit alpha, mitochondrial"/>
    <property type="match status" value="1"/>
</dbReference>
<dbReference type="NCBIfam" id="TIGR01019">
    <property type="entry name" value="sucCoAalpha"/>
    <property type="match status" value="1"/>
</dbReference>
<dbReference type="NCBIfam" id="NF004230">
    <property type="entry name" value="PRK05678.1"/>
    <property type="match status" value="1"/>
</dbReference>
<dbReference type="SUPFAM" id="SSF52210">
    <property type="entry name" value="Succinyl-CoA synthetase domains"/>
    <property type="match status" value="1"/>
</dbReference>
<feature type="domain" description="CoA-binding" evidence="9">
    <location>
        <begin position="142"/>
        <end position="238"/>
    </location>
</feature>
<evidence type="ECO:0000256" key="1">
    <source>
        <dbReference type="ARBA" id="ARBA00005064"/>
    </source>
</evidence>
<proteinExistence type="inferred from homology"/>
<evidence type="ECO:0000256" key="2">
    <source>
        <dbReference type="ARBA" id="ARBA00022532"/>
    </source>
</evidence>
<comment type="function">
    <text evidence="5 7">Succinyl-CoA synthetase functions in the citric acid cycle (TCA), coupling the hydrolysis of succinyl-CoA to the synthesis of either ATP or GTP and thus represents the only step of substrate-level phosphorylation in the TCA. The alpha subunit of the enzyme binds the substrates coenzyme A and phosphate, while succinate binding and specificity for either ATP or GTP is provided by different beta subunits.</text>
</comment>
<dbReference type="UniPathway" id="UPA00223">
    <property type="reaction ID" value="UER00999"/>
</dbReference>
<dbReference type="GO" id="GO:0005739">
    <property type="term" value="C:mitochondrion"/>
    <property type="evidence" value="ECO:0007669"/>
    <property type="project" value="UniProtKB-SubCell"/>
</dbReference>
<keyword evidence="2 7" id="KW-0816">Tricarboxylic acid cycle</keyword>
<evidence type="ECO:0000256" key="6">
    <source>
        <dbReference type="ARBA" id="ARBA00061754"/>
    </source>
</evidence>
<keyword evidence="3 7" id="KW-0436">Ligase</keyword>
<dbReference type="Pfam" id="PF02629">
    <property type="entry name" value="CoA_binding"/>
    <property type="match status" value="1"/>
</dbReference>
<dbReference type="HAMAP" id="MF_01988">
    <property type="entry name" value="Succ_CoA_alpha"/>
    <property type="match status" value="1"/>
</dbReference>
<feature type="binding site" evidence="7">
    <location>
        <position position="181"/>
    </location>
    <ligand>
        <name>CoA</name>
        <dbReference type="ChEBI" id="CHEBI:57287"/>
    </ligand>
</feature>
<keyword evidence="4 7" id="KW-0547">Nucleotide-binding</keyword>
<dbReference type="Proteomes" id="UP000475862">
    <property type="component" value="Unassembled WGS sequence"/>
</dbReference>
<dbReference type="EMBL" id="VYZN01000025">
    <property type="protein sequence ID" value="KAE9535910.1"/>
    <property type="molecule type" value="Genomic_DNA"/>
</dbReference>
<comment type="catalytic activity">
    <reaction evidence="7">
        <text>GTP + succinate + CoA = succinyl-CoA + GDP + phosphate</text>
        <dbReference type="Rhea" id="RHEA:22120"/>
        <dbReference type="ChEBI" id="CHEBI:30031"/>
        <dbReference type="ChEBI" id="CHEBI:37565"/>
        <dbReference type="ChEBI" id="CHEBI:43474"/>
        <dbReference type="ChEBI" id="CHEBI:57287"/>
        <dbReference type="ChEBI" id="CHEBI:57292"/>
        <dbReference type="ChEBI" id="CHEBI:58189"/>
        <dbReference type="EC" id="6.2.1.4"/>
    </reaction>
</comment>
<dbReference type="PANTHER" id="PTHR11117:SF2">
    <property type="entry name" value="SUCCINATE--COA LIGASE [ADP_GDP-FORMING] SUBUNIT ALPHA, MITOCHONDRIAL"/>
    <property type="match status" value="1"/>
</dbReference>
<feature type="active site" description="Tele-phosphohistidine intermediate" evidence="7">
    <location>
        <position position="390"/>
    </location>
</feature>
<dbReference type="InterPro" id="IPR033847">
    <property type="entry name" value="Citrt_syn/SCS-alpha_CS"/>
</dbReference>
<reference evidence="10 11" key="1">
    <citation type="submission" date="2019-08" db="EMBL/GenBank/DDBJ databases">
        <title>The genome of the soybean aphid Biotype 1, its phylome, world population structure and adaptation to the North American continent.</title>
        <authorList>
            <person name="Giordano R."/>
            <person name="Donthu R.K."/>
            <person name="Hernandez A.G."/>
            <person name="Wright C.L."/>
            <person name="Zimin A.V."/>
        </authorList>
    </citation>
    <scope>NUCLEOTIDE SEQUENCE [LARGE SCALE GENOMIC DNA]</scope>
    <source>
        <tissue evidence="10">Whole aphids</tissue>
    </source>
</reference>
<gene>
    <name evidence="10" type="ORF">AGLY_007811</name>
</gene>
<accession>A0A6G0TQD2</accession>
<dbReference type="Pfam" id="PF00549">
    <property type="entry name" value="Ligase_CoA"/>
    <property type="match status" value="1"/>
</dbReference>
<organism evidence="10 11">
    <name type="scientific">Aphis glycines</name>
    <name type="common">Soybean aphid</name>
    <dbReference type="NCBI Taxonomy" id="307491"/>
    <lineage>
        <taxon>Eukaryota</taxon>
        <taxon>Metazoa</taxon>
        <taxon>Ecdysozoa</taxon>
        <taxon>Arthropoda</taxon>
        <taxon>Hexapoda</taxon>
        <taxon>Insecta</taxon>
        <taxon>Pterygota</taxon>
        <taxon>Neoptera</taxon>
        <taxon>Paraneoptera</taxon>
        <taxon>Hemiptera</taxon>
        <taxon>Sternorrhyncha</taxon>
        <taxon>Aphidomorpha</taxon>
        <taxon>Aphidoidea</taxon>
        <taxon>Aphididae</taxon>
        <taxon>Aphidini</taxon>
        <taxon>Aphis</taxon>
        <taxon>Aphis</taxon>
    </lineage>
</organism>
<comment type="catalytic activity">
    <reaction evidence="7">
        <text>succinate + ATP + CoA = succinyl-CoA + ADP + phosphate</text>
        <dbReference type="Rhea" id="RHEA:17661"/>
        <dbReference type="ChEBI" id="CHEBI:30031"/>
        <dbReference type="ChEBI" id="CHEBI:30616"/>
        <dbReference type="ChEBI" id="CHEBI:43474"/>
        <dbReference type="ChEBI" id="CHEBI:57287"/>
        <dbReference type="ChEBI" id="CHEBI:57292"/>
        <dbReference type="ChEBI" id="CHEBI:456216"/>
        <dbReference type="EC" id="6.2.1.5"/>
    </reaction>
</comment>
<dbReference type="InterPro" id="IPR005810">
    <property type="entry name" value="CoA_lig_alpha"/>
</dbReference>